<dbReference type="InterPro" id="IPR002890">
    <property type="entry name" value="MG2"/>
</dbReference>
<dbReference type="EMBL" id="RQYF01000024">
    <property type="protein sequence ID" value="RRD91443.1"/>
    <property type="molecule type" value="Genomic_DNA"/>
</dbReference>
<gene>
    <name evidence="4" type="ORF">EII33_06935</name>
</gene>
<evidence type="ECO:0000259" key="3">
    <source>
        <dbReference type="SMART" id="SM01360"/>
    </source>
</evidence>
<accession>A0A3P2ACS6</accession>
<dbReference type="PANTHER" id="PTHR40094:SF1">
    <property type="entry name" value="UBIQUITIN DOMAIN-CONTAINING PROTEIN"/>
    <property type="match status" value="1"/>
</dbReference>
<feature type="signal peptide" evidence="2">
    <location>
        <begin position="1"/>
        <end position="26"/>
    </location>
</feature>
<organism evidence="4 5">
    <name type="scientific">Prevotella heparinolytica</name>
    <dbReference type="NCBI Taxonomy" id="28113"/>
    <lineage>
        <taxon>Bacteria</taxon>
        <taxon>Pseudomonadati</taxon>
        <taxon>Bacteroidota</taxon>
        <taxon>Bacteroidia</taxon>
        <taxon>Bacteroidales</taxon>
        <taxon>Bacteroidaceae</taxon>
        <taxon>Bacteroides</taxon>
    </lineage>
</organism>
<dbReference type="InterPro" id="IPR051802">
    <property type="entry name" value="YfhM-like"/>
</dbReference>
<evidence type="ECO:0000313" key="4">
    <source>
        <dbReference type="EMBL" id="RRD91443.1"/>
    </source>
</evidence>
<dbReference type="Gene3D" id="1.50.10.20">
    <property type="match status" value="1"/>
</dbReference>
<comment type="similarity">
    <text evidence="1">Belongs to the protease inhibitor I39 (alpha-2-macroglobulin) family. Bacterial alpha-2-macroglobulin subfamily.</text>
</comment>
<keyword evidence="5" id="KW-1185">Reference proteome</keyword>
<feature type="domain" description="Alpha-2-macroglobulin" evidence="3">
    <location>
        <begin position="1181"/>
        <end position="1271"/>
    </location>
</feature>
<dbReference type="Pfam" id="PF01835">
    <property type="entry name" value="MG2"/>
    <property type="match status" value="1"/>
</dbReference>
<evidence type="ECO:0000313" key="5">
    <source>
        <dbReference type="Proteomes" id="UP000279562"/>
    </source>
</evidence>
<dbReference type="InterPro" id="IPR041246">
    <property type="entry name" value="Bact_MG10"/>
</dbReference>
<dbReference type="Pfam" id="PF00207">
    <property type="entry name" value="A2M"/>
    <property type="match status" value="1"/>
</dbReference>
<comment type="caution">
    <text evidence="4">The sequence shown here is derived from an EMBL/GenBank/DDBJ whole genome shotgun (WGS) entry which is preliminary data.</text>
</comment>
<evidence type="ECO:0000256" key="1">
    <source>
        <dbReference type="ARBA" id="ARBA00010556"/>
    </source>
</evidence>
<dbReference type="Proteomes" id="UP000279562">
    <property type="component" value="Unassembled WGS sequence"/>
</dbReference>
<dbReference type="PANTHER" id="PTHR40094">
    <property type="entry name" value="ALPHA-2-MACROGLOBULIN HOMOLOG"/>
    <property type="match status" value="1"/>
</dbReference>
<dbReference type="InterPro" id="IPR001599">
    <property type="entry name" value="Macroglobln_a2"/>
</dbReference>
<name>A0A3P2ACS6_9BACE</name>
<dbReference type="GO" id="GO:0004866">
    <property type="term" value="F:endopeptidase inhibitor activity"/>
    <property type="evidence" value="ECO:0007669"/>
    <property type="project" value="InterPro"/>
</dbReference>
<dbReference type="InterPro" id="IPR008930">
    <property type="entry name" value="Terpenoid_cyclase/PrenylTrfase"/>
</dbReference>
<dbReference type="Gene3D" id="2.60.40.1930">
    <property type="match status" value="1"/>
</dbReference>
<protein>
    <submittedName>
        <fullName evidence="4">Alpha-2-macroglobulin</fullName>
    </submittedName>
</protein>
<dbReference type="SMART" id="SM01360">
    <property type="entry name" value="A2M"/>
    <property type="match status" value="1"/>
</dbReference>
<reference evidence="4 5" key="1">
    <citation type="submission" date="2018-11" db="EMBL/GenBank/DDBJ databases">
        <title>Genomes From Bacteria Associated with the Canine Oral Cavity: a Test Case for Automated Genome-Based Taxonomic Assignment.</title>
        <authorList>
            <person name="Coil D.A."/>
            <person name="Jospin G."/>
            <person name="Darling A.E."/>
            <person name="Wallis C."/>
            <person name="Davis I.J."/>
            <person name="Harris S."/>
            <person name="Eisen J.A."/>
            <person name="Holcombe L.J."/>
            <person name="O'Flynn C."/>
        </authorList>
    </citation>
    <scope>NUCLEOTIDE SEQUENCE [LARGE SCALE GENOMIC DNA]</scope>
    <source>
        <strain evidence="4 5">OH1047_COT-310</strain>
    </source>
</reference>
<dbReference type="Pfam" id="PF17973">
    <property type="entry name" value="bMG10"/>
    <property type="match status" value="1"/>
</dbReference>
<evidence type="ECO:0000256" key="2">
    <source>
        <dbReference type="SAM" id="SignalP"/>
    </source>
</evidence>
<proteinExistence type="inferred from homology"/>
<dbReference type="SUPFAM" id="SSF48239">
    <property type="entry name" value="Terpenoid cyclases/Protein prenyltransferases"/>
    <property type="match status" value="1"/>
</dbReference>
<keyword evidence="2" id="KW-0732">Signal</keyword>
<feature type="chain" id="PRO_5018258726" evidence="2">
    <location>
        <begin position="27"/>
        <end position="1945"/>
    </location>
</feature>
<sequence length="1945" mass="220404">MNMGKRLKECSILLLLLTLGLSALHAQTYDELWKQVKKAQEKSLPQTVVKLTDEIYRKGREEQNAPQMLKAYVCREKYQEELTPDSLYANLKYMEQWVQTEKNPVNKSILHSLLAYEYAGLMRNNRYALRNRTLLEEEKAPDDVREWSTKQFLNKIDEHAIASLQDSLRLLEASADAYIPFIIQEDGSRFYRHDLYHLLSNRAISVYGDWSGFDVDSLMQARIHAVYANMINAYRHRTGMEDAVVLCSLDYWSWKVEGNSYSGVTRMPEEQEPETAVRALDDLIREFGNREVCAEAYIKKAAYLRTGTNGRSVAEALKACDEGLKRYPSYKRINELKNIREGILQPALGVTLPESVYPGETVKMNVNYRNLKGFTLNVYATAFPEVPRMERNMKINTYIKQARKLSSTHFDLQPLPKKNKLPEDVPYLASDTLFSVTMPQETGVYIVRLVPDADNIEAEERFMVTTRFKVLTLSLGDGRMEFATLDASTGHPIAGTKVSFYDSRYGEDRKLLKELVTGADGKGILPWQEGIESYVARKGNDRAMRPQSIYLYQPSSNRYNEKWERMTLLTDRSIYRPGQIVYVKGVAYEQNDDSVCARVLEGREYELVLLDVNQKELASRKLRTNDFGSFTTEFVLPTACLNGVFSVQVRSLLSSVSFRVEEYKRPTFEITVNPVTEAYRYGKTVRLTGNVKSFNGMTVQNVPLAYRVTRSLWGPGGSEEKLSADTIMLSADGDFSIPLVLEAPSGRRDLYGNYSNYHVEVTVTDEAGETQTAGYHLEVAPEAYQFHVSLPEYICKEDSLHFTFSVNNRNNVPLDVKGTYRLYPLNPVNGKITAERPVMEGEFMANRLQDFSRWGNLPSGHYSLELSVCDSLDGKEYCEKSFKYRVALFSKKDTRPIEAAPLFYHKENLEFDAQHPAAFLLGTSCRDAYVLMDAFCEGKRIESKVLQLNDTIVRMEYPYEARYGEGITLLFNLVKNGEMYNRLVYLSKRQVERKLDMKWEVFRDRLRPGQEEEWKLVIKTPQGMPAAAEMLAMMYDASLDKIYKRNQLLGVYYSSKIHAAHRKTSYHETLCFSIYFPMKSRPVPVWMFDRFFTPDVAREEMMAIGYGRPRRGISASGMRTKAMNGGVVLQEKVVSESVELAYVEAEVQDMEEVASADGKADENDGQSLQPVSGLRTNFAETAFFYPQLRTNEQGEVAFAFTMPQSLTRWNFRGYSHTKDMMTGMMEATAVTSKEFMLTPNMPRFVRVGDKTKIAASIANLTGKNVQGTATLTIFDPMTEKVISAQHRKFSVEAGRTVAVDYLFDVTERYDLLGVRLVADGGAFSDGEQHLLPVLSNKVYLTETIAMPVRGEETRTFSLDSLFNRNNPTAVNRRLTIEFTGNPAWYAVQALPALSLPDHDNAISWATAYYANSLAGFIANSQPRIKTVFEKWRLSDETKETFLSRLEKNQDVKNILLSESPWLMEATAESERQARIATLFDINQLNNRNSSAFVKLKELQRQDGGWSWCKGMRTSRFVTTYITELLVRLPLLTKNSLPSEVSAMRKQAFTYLHKQALEEYRDIRRAEKNGTKYIVNSEAAMNYLYLIALSGEKVPTENQVAYRYFLSKVGADLTGGTMARKAQSAIVLIAAGRTTEAAGFIASLKEHLVQTDEKGAHFAFYEQAYGWGMLPVSAHVDVMEALNRAGGNDALVEEMKLWLLKQKQTTAWDSLVATADAVYALLCRGSNLLENRGDVRITLGDEVLETWSPAKTTVPDLGYVKQTYTQGNPVLKAKAVTVEKRDEGIAWGAAYAQYLSPISDVKQHGGELNVEKKLYVERVAADGIKSLQPVTKTTHLSVGDKIVSRLVIRLDRVMDFVHLKDSRGACFEPIGALSGYRWGNGFGYYVEVEDAATNFFFDRLTKGVYVLEHSYRIARGGVYETGLATMQCLYAPEYASHSTGGIINIE</sequence>